<proteinExistence type="predicted"/>
<sequence>MILNWFYQSELDIFDSVKNKNNTAMNCDEDEDDEDRNDHDAEINKPSVEKINVVLSSEVMDNRSFLNLGRDGNCLAKSFPEQYPLHELNDKGDGRTSPESIAIAENVAQRASLQKLPNAPHTLFDDVHNFSIVSKADLGSLHVQSSCQFEKLVRIGMVQIGKLDT</sequence>
<keyword evidence="2" id="KW-1185">Reference proteome</keyword>
<reference evidence="1 2" key="1">
    <citation type="journal article" date="2019" name="Sci. Rep.">
        <title>Orb-weaving spider Araneus ventricosus genome elucidates the spidroin gene catalogue.</title>
        <authorList>
            <person name="Kono N."/>
            <person name="Nakamura H."/>
            <person name="Ohtoshi R."/>
            <person name="Moran D.A.P."/>
            <person name="Shinohara A."/>
            <person name="Yoshida Y."/>
            <person name="Fujiwara M."/>
            <person name="Mori M."/>
            <person name="Tomita M."/>
            <person name="Arakawa K."/>
        </authorList>
    </citation>
    <scope>NUCLEOTIDE SEQUENCE [LARGE SCALE GENOMIC DNA]</scope>
</reference>
<protein>
    <submittedName>
        <fullName evidence="1">Uncharacterized protein</fullName>
    </submittedName>
</protein>
<name>A0A4Y2TUT3_ARAVE</name>
<dbReference type="EMBL" id="BGPR01031338">
    <property type="protein sequence ID" value="GBO04353.1"/>
    <property type="molecule type" value="Genomic_DNA"/>
</dbReference>
<dbReference type="AlphaFoldDB" id="A0A4Y2TUT3"/>
<dbReference type="Proteomes" id="UP000499080">
    <property type="component" value="Unassembled WGS sequence"/>
</dbReference>
<accession>A0A4Y2TUT3</accession>
<gene>
    <name evidence="1" type="ORF">AVEN_232445_1</name>
</gene>
<evidence type="ECO:0000313" key="2">
    <source>
        <dbReference type="Proteomes" id="UP000499080"/>
    </source>
</evidence>
<comment type="caution">
    <text evidence="1">The sequence shown here is derived from an EMBL/GenBank/DDBJ whole genome shotgun (WGS) entry which is preliminary data.</text>
</comment>
<evidence type="ECO:0000313" key="1">
    <source>
        <dbReference type="EMBL" id="GBO04353.1"/>
    </source>
</evidence>
<organism evidence="1 2">
    <name type="scientific">Araneus ventricosus</name>
    <name type="common">Orbweaver spider</name>
    <name type="synonym">Epeira ventricosa</name>
    <dbReference type="NCBI Taxonomy" id="182803"/>
    <lineage>
        <taxon>Eukaryota</taxon>
        <taxon>Metazoa</taxon>
        <taxon>Ecdysozoa</taxon>
        <taxon>Arthropoda</taxon>
        <taxon>Chelicerata</taxon>
        <taxon>Arachnida</taxon>
        <taxon>Araneae</taxon>
        <taxon>Araneomorphae</taxon>
        <taxon>Entelegynae</taxon>
        <taxon>Araneoidea</taxon>
        <taxon>Araneidae</taxon>
        <taxon>Araneus</taxon>
    </lineage>
</organism>